<dbReference type="EMBL" id="CP001854">
    <property type="protein sequence ID" value="ADB49730.1"/>
    <property type="molecule type" value="Genomic_DNA"/>
</dbReference>
<dbReference type="InterPro" id="IPR012338">
    <property type="entry name" value="Beta-lactam/transpept-like"/>
</dbReference>
<dbReference type="OrthoDB" id="3171327at2"/>
<gene>
    <name evidence="3" type="ordered locus">Cwoe_1301</name>
</gene>
<feature type="domain" description="Beta-lactamase-related" evidence="2">
    <location>
        <begin position="98"/>
        <end position="395"/>
    </location>
</feature>
<dbReference type="PANTHER" id="PTHR46825">
    <property type="entry name" value="D-ALANYL-D-ALANINE-CARBOXYPEPTIDASE/ENDOPEPTIDASE AMPH"/>
    <property type="match status" value="1"/>
</dbReference>
<reference evidence="3 4" key="1">
    <citation type="journal article" date="2010" name="Stand. Genomic Sci.">
        <title>Complete genome sequence of Conexibacter woesei type strain (ID131577).</title>
        <authorList>
            <person name="Pukall R."/>
            <person name="Lapidus A."/>
            <person name="Glavina Del Rio T."/>
            <person name="Copeland A."/>
            <person name="Tice H."/>
            <person name="Cheng J.-F."/>
            <person name="Lucas S."/>
            <person name="Chen F."/>
            <person name="Nolan M."/>
            <person name="Bruce D."/>
            <person name="Goodwin L."/>
            <person name="Pitluck S."/>
            <person name="Mavromatis K."/>
            <person name="Ivanova N."/>
            <person name="Ovchinnikova G."/>
            <person name="Pati A."/>
            <person name="Chen A."/>
            <person name="Palaniappan K."/>
            <person name="Land M."/>
            <person name="Hauser L."/>
            <person name="Chang Y.-J."/>
            <person name="Jeffries C.D."/>
            <person name="Chain P."/>
            <person name="Meincke L."/>
            <person name="Sims D."/>
            <person name="Brettin T."/>
            <person name="Detter J.C."/>
            <person name="Rohde M."/>
            <person name="Goeker M."/>
            <person name="Bristow J."/>
            <person name="Eisen J.A."/>
            <person name="Markowitz V."/>
            <person name="Kyrpides N.C."/>
            <person name="Klenk H.-P."/>
            <person name="Hugenholtz P."/>
        </authorList>
    </citation>
    <scope>NUCLEOTIDE SEQUENCE [LARGE SCALE GENOMIC DNA]</scope>
    <source>
        <strain evidence="4">DSM 14684 / CIP 108061 / JCM 11494 / NBRC 100937 / ID131577</strain>
    </source>
</reference>
<dbReference type="AlphaFoldDB" id="D3FEQ6"/>
<dbReference type="MEROPS" id="S12.006"/>
<dbReference type="Pfam" id="PF00144">
    <property type="entry name" value="Beta-lactamase"/>
    <property type="match status" value="1"/>
</dbReference>
<dbReference type="Gene3D" id="3.40.710.10">
    <property type="entry name" value="DD-peptidase/beta-lactamase superfamily"/>
    <property type="match status" value="1"/>
</dbReference>
<evidence type="ECO:0000256" key="1">
    <source>
        <dbReference type="SAM" id="Phobius"/>
    </source>
</evidence>
<dbReference type="HOGENOM" id="CLU_020027_7_0_11"/>
<dbReference type="STRING" id="469383.Cwoe_1301"/>
<reference evidence="4" key="2">
    <citation type="submission" date="2010-01" db="EMBL/GenBank/DDBJ databases">
        <title>The complete genome of Conexibacter woesei DSM 14684.</title>
        <authorList>
            <consortium name="US DOE Joint Genome Institute (JGI-PGF)"/>
            <person name="Lucas S."/>
            <person name="Copeland A."/>
            <person name="Lapidus A."/>
            <person name="Glavina del Rio T."/>
            <person name="Dalin E."/>
            <person name="Tice H."/>
            <person name="Bruce D."/>
            <person name="Goodwin L."/>
            <person name="Pitluck S."/>
            <person name="Kyrpides N."/>
            <person name="Mavromatis K."/>
            <person name="Ivanova N."/>
            <person name="Mikhailova N."/>
            <person name="Chertkov O."/>
            <person name="Brettin T."/>
            <person name="Detter J.C."/>
            <person name="Han C."/>
            <person name="Larimer F."/>
            <person name="Land M."/>
            <person name="Hauser L."/>
            <person name="Markowitz V."/>
            <person name="Cheng J.-F."/>
            <person name="Hugenholtz P."/>
            <person name="Woyke T."/>
            <person name="Wu D."/>
            <person name="Pukall R."/>
            <person name="Steenblock K."/>
            <person name="Schneider S."/>
            <person name="Klenk H.-P."/>
            <person name="Eisen J.A."/>
        </authorList>
    </citation>
    <scope>NUCLEOTIDE SEQUENCE [LARGE SCALE GENOMIC DNA]</scope>
    <source>
        <strain evidence="4">DSM 14684 / CIP 108061 / JCM 11494 / NBRC 100937 / ID131577</strain>
    </source>
</reference>
<dbReference type="InterPro" id="IPR050491">
    <property type="entry name" value="AmpC-like"/>
</dbReference>
<feature type="transmembrane region" description="Helical" evidence="1">
    <location>
        <begin position="20"/>
        <end position="46"/>
    </location>
</feature>
<name>D3FEQ6_CONWI</name>
<dbReference type="KEGG" id="cwo:Cwoe_1301"/>
<organism evidence="3 4">
    <name type="scientific">Conexibacter woesei (strain DSM 14684 / CCUG 47730 / CIP 108061 / JCM 11494 / NBRC 100937 / ID131577)</name>
    <dbReference type="NCBI Taxonomy" id="469383"/>
    <lineage>
        <taxon>Bacteria</taxon>
        <taxon>Bacillati</taxon>
        <taxon>Actinomycetota</taxon>
        <taxon>Thermoleophilia</taxon>
        <taxon>Solirubrobacterales</taxon>
        <taxon>Conexibacteraceae</taxon>
        <taxon>Conexibacter</taxon>
    </lineage>
</organism>
<keyword evidence="1" id="KW-0472">Membrane</keyword>
<evidence type="ECO:0000259" key="2">
    <source>
        <dbReference type="Pfam" id="PF00144"/>
    </source>
</evidence>
<proteinExistence type="predicted"/>
<keyword evidence="1" id="KW-0812">Transmembrane</keyword>
<evidence type="ECO:0000313" key="3">
    <source>
        <dbReference type="EMBL" id="ADB49730.1"/>
    </source>
</evidence>
<evidence type="ECO:0000313" key="4">
    <source>
        <dbReference type="Proteomes" id="UP000008229"/>
    </source>
</evidence>
<keyword evidence="1" id="KW-1133">Transmembrane helix</keyword>
<sequence precursor="true">MALERIRYSALGVGALTALFGLALGAGVLAAIGGLLALLGAALIAARRARGRRRARSAPAPHTWVAAGDAGDGDRHVAELVAGELVRVPLGPAWSDVAAIGVAGRDEAIVMHGAGMLDADSLVEIGSLTKVFTGILLADLVHEGVVALDDPLDRFLPGVRPRVGAITLLDLSTHTSGLPRLPGALLLAALAADPPDPYAEWDGARLERSLRYVRLRRSRRWRYSNLGAGLLGHVLARAAGRDYGTLVVERVCRPLGMTQTSIAPAPEDEWAIGHNRGGLPVPPWHMGAFAGAGGLRSTPRDMLRFLRAQLDPTATPIAPALEAAQQPRRDASGGERIGLGWMVKGERAGTGDGTGASGARVHWHNGATGGFSSFLAFDRAAGAGAALLLSTTLGMATDPTGFGLVERLSAARPEAAA</sequence>
<dbReference type="InterPro" id="IPR001466">
    <property type="entry name" value="Beta-lactam-related"/>
</dbReference>
<accession>D3FEQ6</accession>
<dbReference type="PANTHER" id="PTHR46825:SF7">
    <property type="entry name" value="D-ALANYL-D-ALANINE CARBOXYPEPTIDASE"/>
    <property type="match status" value="1"/>
</dbReference>
<dbReference type="SUPFAM" id="SSF56601">
    <property type="entry name" value="beta-lactamase/transpeptidase-like"/>
    <property type="match status" value="1"/>
</dbReference>
<dbReference type="eggNOG" id="COG1680">
    <property type="taxonomic scope" value="Bacteria"/>
</dbReference>
<protein>
    <submittedName>
        <fullName evidence="3">Beta-lactamase</fullName>
    </submittedName>
</protein>
<dbReference type="RefSeq" id="WP_012932781.1">
    <property type="nucleotide sequence ID" value="NC_013739.1"/>
</dbReference>
<keyword evidence="4" id="KW-1185">Reference proteome</keyword>
<dbReference type="Proteomes" id="UP000008229">
    <property type="component" value="Chromosome"/>
</dbReference>